<protein>
    <submittedName>
        <fullName evidence="1">AT-rich interactive domain-containing protein 5</fullName>
    </submittedName>
</protein>
<name>A0A2P2KFQ1_RHIMU</name>
<organism evidence="1">
    <name type="scientific">Rhizophora mucronata</name>
    <name type="common">Asiatic mangrove</name>
    <dbReference type="NCBI Taxonomy" id="61149"/>
    <lineage>
        <taxon>Eukaryota</taxon>
        <taxon>Viridiplantae</taxon>
        <taxon>Streptophyta</taxon>
        <taxon>Embryophyta</taxon>
        <taxon>Tracheophyta</taxon>
        <taxon>Spermatophyta</taxon>
        <taxon>Magnoliopsida</taxon>
        <taxon>eudicotyledons</taxon>
        <taxon>Gunneridae</taxon>
        <taxon>Pentapetalae</taxon>
        <taxon>rosids</taxon>
        <taxon>fabids</taxon>
        <taxon>Malpighiales</taxon>
        <taxon>Rhizophoraceae</taxon>
        <taxon>Rhizophora</taxon>
    </lineage>
</organism>
<accession>A0A2P2KFQ1</accession>
<evidence type="ECO:0000313" key="1">
    <source>
        <dbReference type="EMBL" id="MBX04520.1"/>
    </source>
</evidence>
<sequence length="40" mass="4666">MPGTTKCFNLQFSAVLKLASQCHNINLVLRYEYCYEKQNP</sequence>
<dbReference type="AlphaFoldDB" id="A0A2P2KFQ1"/>
<reference evidence="1" key="1">
    <citation type="submission" date="2018-02" db="EMBL/GenBank/DDBJ databases">
        <title>Rhizophora mucronata_Transcriptome.</title>
        <authorList>
            <person name="Meera S.P."/>
            <person name="Sreeshan A."/>
            <person name="Augustine A."/>
        </authorList>
    </citation>
    <scope>NUCLEOTIDE SEQUENCE</scope>
    <source>
        <tissue evidence="1">Leaf</tissue>
    </source>
</reference>
<proteinExistence type="predicted"/>
<dbReference type="EMBL" id="GGEC01024036">
    <property type="protein sequence ID" value="MBX04520.1"/>
    <property type="molecule type" value="Transcribed_RNA"/>
</dbReference>